<evidence type="ECO:0000256" key="1">
    <source>
        <dbReference type="ARBA" id="ARBA00009054"/>
    </source>
</evidence>
<dbReference type="HAMAP" id="MF_01151">
    <property type="entry name" value="GrpE"/>
    <property type="match status" value="1"/>
</dbReference>
<evidence type="ECO:0000256" key="2">
    <source>
        <dbReference type="ARBA" id="ARBA00023186"/>
    </source>
</evidence>
<dbReference type="PANTHER" id="PTHR21237:SF23">
    <property type="entry name" value="GRPE PROTEIN HOMOLOG, MITOCHONDRIAL"/>
    <property type="match status" value="1"/>
</dbReference>
<dbReference type="PANTHER" id="PTHR21237">
    <property type="entry name" value="GRPE PROTEIN"/>
    <property type="match status" value="1"/>
</dbReference>
<dbReference type="SUPFAM" id="SSF58014">
    <property type="entry name" value="Coiled-coil domain of nucleotide exchange factor GrpE"/>
    <property type="match status" value="1"/>
</dbReference>
<keyword evidence="3" id="KW-0963">Cytoplasm</keyword>
<comment type="subcellular location">
    <subcellularLocation>
        <location evidence="3">Cytoplasm</location>
    </subcellularLocation>
</comment>
<evidence type="ECO:0000256" key="4">
    <source>
        <dbReference type="RuleBase" id="RU000639"/>
    </source>
</evidence>
<proteinExistence type="inferred from homology"/>
<dbReference type="AlphaFoldDB" id="A0A9D1G9G3"/>
<evidence type="ECO:0000256" key="6">
    <source>
        <dbReference type="SAM" id="MobiDB-lite"/>
    </source>
</evidence>
<comment type="function">
    <text evidence="3 4">Participates actively in the response to hyperosmotic and heat shock by preventing the aggregation of stress-denatured proteins, in association with DnaK and GrpE. It is the nucleotide exchange factor for DnaK and may function as a thermosensor. Unfolded proteins bind initially to DnaJ; upon interaction with the DnaJ-bound protein, DnaK hydrolyzes its bound ATP, resulting in the formation of a stable complex. GrpE releases ADP from DnaK; ATP binding to DnaK triggers the release of the substrate protein, thus completing the reaction cycle. Several rounds of ATP-dependent interactions between DnaJ, DnaK and GrpE are required for fully efficient folding.</text>
</comment>
<evidence type="ECO:0000256" key="5">
    <source>
        <dbReference type="RuleBase" id="RU004478"/>
    </source>
</evidence>
<comment type="similarity">
    <text evidence="1 3 5">Belongs to the GrpE family.</text>
</comment>
<dbReference type="GO" id="GO:0006457">
    <property type="term" value="P:protein folding"/>
    <property type="evidence" value="ECO:0007669"/>
    <property type="project" value="InterPro"/>
</dbReference>
<evidence type="ECO:0000313" key="7">
    <source>
        <dbReference type="EMBL" id="HIT17827.1"/>
    </source>
</evidence>
<name>A0A9D1G9G3_9FIRM</name>
<sequence>MDEEVKEKETKTEEKNKTSQETEDVSKESEKKGKKEKKDLIKHLQDEVKEWKDKYFRVYADMDNLRKQYQKDYLSMAKYQSQTIIEKLLPSLDIFSMVIGSADQLPDEVKNYVMGFDVVYRQMLQALESEGVHEIPCAVGDKFNHDIHFAMDTTEVDDDNQVDTITKIYQKGYKLHDRLLRATTVSVGVKKVEKENKEEQKAQA</sequence>
<dbReference type="GO" id="GO:0042803">
    <property type="term" value="F:protein homodimerization activity"/>
    <property type="evidence" value="ECO:0007669"/>
    <property type="project" value="InterPro"/>
</dbReference>
<dbReference type="Gene3D" id="2.30.22.10">
    <property type="entry name" value="Head domain of nucleotide exchange factor GrpE"/>
    <property type="match status" value="1"/>
</dbReference>
<dbReference type="EMBL" id="DVKI01000176">
    <property type="protein sequence ID" value="HIT17827.1"/>
    <property type="molecule type" value="Genomic_DNA"/>
</dbReference>
<dbReference type="GO" id="GO:0051082">
    <property type="term" value="F:unfolded protein binding"/>
    <property type="evidence" value="ECO:0007669"/>
    <property type="project" value="TreeGrafter"/>
</dbReference>
<keyword evidence="2 3" id="KW-0143">Chaperone</keyword>
<comment type="subunit">
    <text evidence="3">Homodimer.</text>
</comment>
<reference evidence="7" key="1">
    <citation type="submission" date="2020-10" db="EMBL/GenBank/DDBJ databases">
        <authorList>
            <person name="Gilroy R."/>
        </authorList>
    </citation>
    <scope>NUCLEOTIDE SEQUENCE</scope>
    <source>
        <strain evidence="7">14508</strain>
    </source>
</reference>
<dbReference type="CDD" id="cd00446">
    <property type="entry name" value="GrpE"/>
    <property type="match status" value="1"/>
</dbReference>
<feature type="region of interest" description="Disordered" evidence="6">
    <location>
        <begin position="1"/>
        <end position="39"/>
    </location>
</feature>
<dbReference type="InterPro" id="IPR000740">
    <property type="entry name" value="GrpE"/>
</dbReference>
<evidence type="ECO:0000256" key="3">
    <source>
        <dbReference type="HAMAP-Rule" id="MF_01151"/>
    </source>
</evidence>
<dbReference type="GO" id="GO:0000774">
    <property type="term" value="F:adenyl-nucleotide exchange factor activity"/>
    <property type="evidence" value="ECO:0007669"/>
    <property type="project" value="InterPro"/>
</dbReference>
<gene>
    <name evidence="3" type="primary">grpE</name>
    <name evidence="7" type="ORF">IAD04_05595</name>
</gene>
<accession>A0A9D1G9G3</accession>
<dbReference type="PROSITE" id="PS01071">
    <property type="entry name" value="GRPE"/>
    <property type="match status" value="1"/>
</dbReference>
<dbReference type="Proteomes" id="UP000886893">
    <property type="component" value="Unassembled WGS sequence"/>
</dbReference>
<dbReference type="InterPro" id="IPR013805">
    <property type="entry name" value="GrpE_CC"/>
</dbReference>
<reference evidence="7" key="2">
    <citation type="journal article" date="2021" name="PeerJ">
        <title>Extensive microbial diversity within the chicken gut microbiome revealed by metagenomics and culture.</title>
        <authorList>
            <person name="Gilroy R."/>
            <person name="Ravi A."/>
            <person name="Getino M."/>
            <person name="Pursley I."/>
            <person name="Horton D.L."/>
            <person name="Alikhan N.F."/>
            <person name="Baker D."/>
            <person name="Gharbi K."/>
            <person name="Hall N."/>
            <person name="Watson M."/>
            <person name="Adriaenssens E.M."/>
            <person name="Foster-Nyarko E."/>
            <person name="Jarju S."/>
            <person name="Secka A."/>
            <person name="Antonio M."/>
            <person name="Oren A."/>
            <person name="Chaudhuri R.R."/>
            <person name="La Ragione R."/>
            <person name="Hildebrand F."/>
            <person name="Pallen M.J."/>
        </authorList>
    </citation>
    <scope>NUCLEOTIDE SEQUENCE</scope>
    <source>
        <strain evidence="7">14508</strain>
    </source>
</reference>
<dbReference type="GO" id="GO:0051087">
    <property type="term" value="F:protein-folding chaperone binding"/>
    <property type="evidence" value="ECO:0007669"/>
    <property type="project" value="InterPro"/>
</dbReference>
<keyword evidence="3 4" id="KW-0346">Stress response</keyword>
<organism evidence="7 8">
    <name type="scientific">Candidatus Caccosoma faecigallinarum</name>
    <dbReference type="NCBI Taxonomy" id="2840720"/>
    <lineage>
        <taxon>Bacteria</taxon>
        <taxon>Bacillati</taxon>
        <taxon>Bacillota</taxon>
        <taxon>Bacillota incertae sedis</taxon>
        <taxon>Candidatus Caccosoma</taxon>
    </lineage>
</organism>
<evidence type="ECO:0000313" key="8">
    <source>
        <dbReference type="Proteomes" id="UP000886893"/>
    </source>
</evidence>
<protein>
    <recommendedName>
        <fullName evidence="3 4">Protein GrpE</fullName>
    </recommendedName>
    <alternativeName>
        <fullName evidence="3">HSP-70 cofactor</fullName>
    </alternativeName>
</protein>
<dbReference type="Pfam" id="PF01025">
    <property type="entry name" value="GrpE"/>
    <property type="match status" value="1"/>
</dbReference>
<dbReference type="GO" id="GO:0005737">
    <property type="term" value="C:cytoplasm"/>
    <property type="evidence" value="ECO:0007669"/>
    <property type="project" value="UniProtKB-SubCell"/>
</dbReference>
<dbReference type="PRINTS" id="PR00773">
    <property type="entry name" value="GRPEPROTEIN"/>
</dbReference>
<dbReference type="InterPro" id="IPR009012">
    <property type="entry name" value="GrpE_head"/>
</dbReference>
<dbReference type="Gene3D" id="3.90.20.20">
    <property type="match status" value="1"/>
</dbReference>
<dbReference type="SUPFAM" id="SSF51064">
    <property type="entry name" value="Head domain of nucleotide exchange factor GrpE"/>
    <property type="match status" value="1"/>
</dbReference>
<comment type="caution">
    <text evidence="7">The sequence shown here is derived from an EMBL/GenBank/DDBJ whole genome shotgun (WGS) entry which is preliminary data.</text>
</comment>